<comment type="caution">
    <text evidence="2">The sequence shown here is derived from an EMBL/GenBank/DDBJ whole genome shotgun (WGS) entry which is preliminary data.</text>
</comment>
<dbReference type="EMBL" id="SNVX01000008">
    <property type="protein sequence ID" value="TDN57381.1"/>
    <property type="molecule type" value="Genomic_DNA"/>
</dbReference>
<evidence type="ECO:0000256" key="1">
    <source>
        <dbReference type="SAM" id="SignalP"/>
    </source>
</evidence>
<keyword evidence="3" id="KW-1185">Reference proteome</keyword>
<organism evidence="2 3">
    <name type="scientific">Scandinavium goeteborgense</name>
    <dbReference type="NCBI Taxonomy" id="1851514"/>
    <lineage>
        <taxon>Bacteria</taxon>
        <taxon>Pseudomonadati</taxon>
        <taxon>Pseudomonadota</taxon>
        <taxon>Gammaproteobacteria</taxon>
        <taxon>Enterobacterales</taxon>
        <taxon>Enterobacteriaceae</taxon>
        <taxon>Scandinavium</taxon>
    </lineage>
</organism>
<protein>
    <submittedName>
        <fullName evidence="2">Uncharacterized protein DUF4223</fullName>
    </submittedName>
</protein>
<gene>
    <name evidence="2" type="ORF">EC847_10831</name>
</gene>
<dbReference type="PROSITE" id="PS51257">
    <property type="entry name" value="PROKAR_LIPOPROTEIN"/>
    <property type="match status" value="1"/>
</dbReference>
<dbReference type="Proteomes" id="UP000295530">
    <property type="component" value="Unassembled WGS sequence"/>
</dbReference>
<name>A0A4R6EHN0_SCAGO</name>
<dbReference type="Pfam" id="PF13978">
    <property type="entry name" value="DUF4223"/>
    <property type="match status" value="1"/>
</dbReference>
<reference evidence="2 3" key="1">
    <citation type="submission" date="2019-03" db="EMBL/GenBank/DDBJ databases">
        <title>Genomic analyses of the natural microbiome of Caenorhabditis elegans.</title>
        <authorList>
            <person name="Samuel B."/>
        </authorList>
    </citation>
    <scope>NUCLEOTIDE SEQUENCE [LARGE SCALE GENOMIC DNA]</scope>
    <source>
        <strain evidence="2 3">BIGb0156</strain>
    </source>
</reference>
<sequence length="56" mass="5898">MKHTIKLIALLAALSTLTACTGHVENRSKSCGYDYLLHPAISISRIIGGCGPADSK</sequence>
<dbReference type="InterPro" id="IPR025318">
    <property type="entry name" value="DUF4223"/>
</dbReference>
<keyword evidence="1" id="KW-0732">Signal</keyword>
<evidence type="ECO:0000313" key="2">
    <source>
        <dbReference type="EMBL" id="TDN57381.1"/>
    </source>
</evidence>
<dbReference type="RefSeq" id="WP_125355184.1">
    <property type="nucleotide sequence ID" value="NZ_CACSIW010000004.1"/>
</dbReference>
<dbReference type="AlphaFoldDB" id="A0A4R6EHN0"/>
<feature type="signal peptide" evidence="1">
    <location>
        <begin position="1"/>
        <end position="21"/>
    </location>
</feature>
<evidence type="ECO:0000313" key="3">
    <source>
        <dbReference type="Proteomes" id="UP000295530"/>
    </source>
</evidence>
<feature type="chain" id="PRO_5020799458" evidence="1">
    <location>
        <begin position="22"/>
        <end position="56"/>
    </location>
</feature>
<dbReference type="OrthoDB" id="6505928at2"/>
<proteinExistence type="predicted"/>
<accession>A0A4R6EHN0</accession>